<feature type="compositionally biased region" description="Basic residues" evidence="1">
    <location>
        <begin position="37"/>
        <end position="58"/>
    </location>
</feature>
<comment type="caution">
    <text evidence="2">The sequence shown here is derived from an EMBL/GenBank/DDBJ whole genome shotgun (WGS) entry which is preliminary data.</text>
</comment>
<accession>A0A841T7K3</accession>
<evidence type="ECO:0000313" key="3">
    <source>
        <dbReference type="Proteomes" id="UP000574133"/>
    </source>
</evidence>
<dbReference type="RefSeq" id="WP_185177252.1">
    <property type="nucleotide sequence ID" value="NZ_CBCSEP010000012.1"/>
</dbReference>
<protein>
    <submittedName>
        <fullName evidence="2">Uncharacterized protein</fullName>
    </submittedName>
</protein>
<reference evidence="2 3" key="1">
    <citation type="submission" date="2020-08" db="EMBL/GenBank/DDBJ databases">
        <title>Cohnella phylogeny.</title>
        <authorList>
            <person name="Dunlap C."/>
        </authorList>
    </citation>
    <scope>NUCLEOTIDE SEQUENCE [LARGE SCALE GENOMIC DNA]</scope>
    <source>
        <strain evidence="2 3">DSM 103658</strain>
    </source>
</reference>
<organism evidence="2 3">
    <name type="scientific">Cohnella lubricantis</name>
    <dbReference type="NCBI Taxonomy" id="2163172"/>
    <lineage>
        <taxon>Bacteria</taxon>
        <taxon>Bacillati</taxon>
        <taxon>Bacillota</taxon>
        <taxon>Bacilli</taxon>
        <taxon>Bacillales</taxon>
        <taxon>Paenibacillaceae</taxon>
        <taxon>Cohnella</taxon>
    </lineage>
</organism>
<dbReference type="AlphaFoldDB" id="A0A841T7K3"/>
<evidence type="ECO:0000256" key="1">
    <source>
        <dbReference type="SAM" id="MobiDB-lite"/>
    </source>
</evidence>
<evidence type="ECO:0000313" key="2">
    <source>
        <dbReference type="EMBL" id="MBB6675945.1"/>
    </source>
</evidence>
<sequence length="58" mass="7033">MNFSAATLPQLYVIAFYDEMATPDDRQRAADEIVRRESKKRKPYRNNQQKIRRAYPKW</sequence>
<feature type="region of interest" description="Disordered" evidence="1">
    <location>
        <begin position="28"/>
        <end position="58"/>
    </location>
</feature>
<proteinExistence type="predicted"/>
<dbReference type="EMBL" id="JACJVN010000007">
    <property type="protein sequence ID" value="MBB6675945.1"/>
    <property type="molecule type" value="Genomic_DNA"/>
</dbReference>
<gene>
    <name evidence="2" type="ORF">H4Q31_01240</name>
</gene>
<keyword evidence="3" id="KW-1185">Reference proteome</keyword>
<dbReference type="Proteomes" id="UP000574133">
    <property type="component" value="Unassembled WGS sequence"/>
</dbReference>
<name>A0A841T7K3_9BACL</name>